<evidence type="ECO:0000256" key="2">
    <source>
        <dbReference type="SAM" id="Phobius"/>
    </source>
</evidence>
<dbReference type="EMBL" id="CAMXCT010000354">
    <property type="protein sequence ID" value="CAI3977609.1"/>
    <property type="molecule type" value="Genomic_DNA"/>
</dbReference>
<reference evidence="5" key="2">
    <citation type="submission" date="2024-04" db="EMBL/GenBank/DDBJ databases">
        <authorList>
            <person name="Chen Y."/>
            <person name="Shah S."/>
            <person name="Dougan E. K."/>
            <person name="Thang M."/>
            <person name="Chan C."/>
        </authorList>
    </citation>
    <scope>NUCLEOTIDE SEQUENCE [LARGE SCALE GENOMIC DNA]</scope>
</reference>
<feature type="signal peptide" evidence="3">
    <location>
        <begin position="1"/>
        <end position="17"/>
    </location>
</feature>
<keyword evidence="2" id="KW-0812">Transmembrane</keyword>
<dbReference type="AlphaFoldDB" id="A0A9P1BQJ8"/>
<evidence type="ECO:0000256" key="3">
    <source>
        <dbReference type="SAM" id="SignalP"/>
    </source>
</evidence>
<reference evidence="4" key="1">
    <citation type="submission" date="2022-10" db="EMBL/GenBank/DDBJ databases">
        <authorList>
            <person name="Chen Y."/>
            <person name="Dougan E. K."/>
            <person name="Chan C."/>
            <person name="Rhodes N."/>
            <person name="Thang M."/>
        </authorList>
    </citation>
    <scope>NUCLEOTIDE SEQUENCE</scope>
</reference>
<keyword evidence="2" id="KW-0472">Membrane</keyword>
<sequence>MASRITCLFLTIAAVLAAVCCFSSMLPESEAFVSQPQRLRSQQRETALQGERMPGRDRIATDLDEQYGKPPPTETPQFATSNVLFNFASVVAVIFLGFFIFDIGATKMEYASYGD</sequence>
<keyword evidence="7" id="KW-1185">Reference proteome</keyword>
<feature type="region of interest" description="Disordered" evidence="1">
    <location>
        <begin position="43"/>
        <end position="75"/>
    </location>
</feature>
<feature type="transmembrane region" description="Helical" evidence="2">
    <location>
        <begin position="83"/>
        <end position="101"/>
    </location>
</feature>
<feature type="chain" id="PRO_5043269706" evidence="3">
    <location>
        <begin position="18"/>
        <end position="115"/>
    </location>
</feature>
<proteinExistence type="predicted"/>
<dbReference type="Proteomes" id="UP001152797">
    <property type="component" value="Unassembled WGS sequence"/>
</dbReference>
<protein>
    <submittedName>
        <fullName evidence="6">Kinesin-like protein</fullName>
    </submittedName>
</protein>
<evidence type="ECO:0000313" key="6">
    <source>
        <dbReference type="EMBL" id="CAL4764921.1"/>
    </source>
</evidence>
<dbReference type="EMBL" id="CAMXCT030000354">
    <property type="protein sequence ID" value="CAL4764921.1"/>
    <property type="molecule type" value="Genomic_DNA"/>
</dbReference>
<organism evidence="4">
    <name type="scientific">Cladocopium goreaui</name>
    <dbReference type="NCBI Taxonomy" id="2562237"/>
    <lineage>
        <taxon>Eukaryota</taxon>
        <taxon>Sar</taxon>
        <taxon>Alveolata</taxon>
        <taxon>Dinophyceae</taxon>
        <taxon>Suessiales</taxon>
        <taxon>Symbiodiniaceae</taxon>
        <taxon>Cladocopium</taxon>
    </lineage>
</organism>
<keyword evidence="3" id="KW-0732">Signal</keyword>
<dbReference type="EMBL" id="CAMXCT020000354">
    <property type="protein sequence ID" value="CAL1130984.1"/>
    <property type="molecule type" value="Genomic_DNA"/>
</dbReference>
<evidence type="ECO:0000256" key="1">
    <source>
        <dbReference type="SAM" id="MobiDB-lite"/>
    </source>
</evidence>
<keyword evidence="2" id="KW-1133">Transmembrane helix</keyword>
<name>A0A9P1BQJ8_9DINO</name>
<accession>A0A9P1BQJ8</accession>
<evidence type="ECO:0000313" key="4">
    <source>
        <dbReference type="EMBL" id="CAI3977609.1"/>
    </source>
</evidence>
<evidence type="ECO:0000313" key="5">
    <source>
        <dbReference type="EMBL" id="CAL1130984.1"/>
    </source>
</evidence>
<comment type="caution">
    <text evidence="4">The sequence shown here is derived from an EMBL/GenBank/DDBJ whole genome shotgun (WGS) entry which is preliminary data.</text>
</comment>
<evidence type="ECO:0000313" key="7">
    <source>
        <dbReference type="Proteomes" id="UP001152797"/>
    </source>
</evidence>
<gene>
    <name evidence="4" type="ORF">C1SCF055_LOCUS5739</name>
</gene>